<protein>
    <recommendedName>
        <fullName evidence="2">Peptidase M16 middle/third domain-containing protein</fullName>
    </recommendedName>
</protein>
<dbReference type="InterPro" id="IPR011249">
    <property type="entry name" value="Metalloenz_LuxS/M16"/>
</dbReference>
<dbReference type="PANTHER" id="PTHR43690">
    <property type="entry name" value="NARDILYSIN"/>
    <property type="match status" value="1"/>
</dbReference>
<evidence type="ECO:0000313" key="3">
    <source>
        <dbReference type="EMBL" id="KAJ8314757.1"/>
    </source>
</evidence>
<gene>
    <name evidence="3" type="ORF">KUTeg_006907</name>
</gene>
<dbReference type="Pfam" id="PF16187">
    <property type="entry name" value="Peptidase_M16_M"/>
    <property type="match status" value="1"/>
</dbReference>
<keyword evidence="4" id="KW-1185">Reference proteome</keyword>
<reference evidence="3 4" key="1">
    <citation type="submission" date="2022-12" db="EMBL/GenBank/DDBJ databases">
        <title>Chromosome-level genome of Tegillarca granosa.</title>
        <authorList>
            <person name="Kim J."/>
        </authorList>
    </citation>
    <scope>NUCLEOTIDE SEQUENCE [LARGE SCALE GENOMIC DNA]</scope>
    <source>
        <strain evidence="3">Teg-2019</strain>
        <tissue evidence="3">Adductor muscle</tissue>
    </source>
</reference>
<dbReference type="PANTHER" id="PTHR43690:SF18">
    <property type="entry name" value="INSULIN-DEGRADING ENZYME-RELATED"/>
    <property type="match status" value="1"/>
</dbReference>
<organism evidence="3 4">
    <name type="scientific">Tegillarca granosa</name>
    <name type="common">Malaysian cockle</name>
    <name type="synonym">Anadara granosa</name>
    <dbReference type="NCBI Taxonomy" id="220873"/>
    <lineage>
        <taxon>Eukaryota</taxon>
        <taxon>Metazoa</taxon>
        <taxon>Spiralia</taxon>
        <taxon>Lophotrochozoa</taxon>
        <taxon>Mollusca</taxon>
        <taxon>Bivalvia</taxon>
        <taxon>Autobranchia</taxon>
        <taxon>Pteriomorphia</taxon>
        <taxon>Arcoida</taxon>
        <taxon>Arcoidea</taxon>
        <taxon>Arcidae</taxon>
        <taxon>Tegillarca</taxon>
    </lineage>
</organism>
<comment type="caution">
    <text evidence="3">The sequence shown here is derived from an EMBL/GenBank/DDBJ whole genome shotgun (WGS) entry which is preliminary data.</text>
</comment>
<feature type="domain" description="Peptidase M16 middle/third" evidence="2">
    <location>
        <begin position="2"/>
        <end position="247"/>
    </location>
</feature>
<sequence>MQLIRDCIEQLQPDRCNFILCSQNFKNQDICQNEEYWYKTKYCSTDIEPQLIQSWTNPPDYSELSLPPPNRFIGKSCIYKKYLYLVYDFVHPYPELRIEDKFCKLWYKKDTKFNVPKGSVYVHFTTPVVNRTLQSSVLYDLFVNILQQNIVESAYPATLAGYEYNIEGLDTGLVVTLKGFNHKIQDLFQLILDEIFTFTCSDGLFDMMKEQLKKTYQNELLQPYELASMLKFSVIKPVYWPLSERVNAIDDVTKDMMEDFIKELLSHLFVEGFLSGNFTPENVTAFGNSLKTKLVNNKALPNIDHLKKRLLEIPKDRHYCQLQSFNVDDANSCVTVYLQSLPGTLYTSCLNELLAVMLASDYIYIIKFL</sequence>
<dbReference type="InterPro" id="IPR032632">
    <property type="entry name" value="Peptidase_M16_M"/>
</dbReference>
<evidence type="ECO:0000313" key="4">
    <source>
        <dbReference type="Proteomes" id="UP001217089"/>
    </source>
</evidence>
<dbReference type="SUPFAM" id="SSF63411">
    <property type="entry name" value="LuxS/MPP-like metallohydrolase"/>
    <property type="match status" value="2"/>
</dbReference>
<evidence type="ECO:0000259" key="2">
    <source>
        <dbReference type="Pfam" id="PF16187"/>
    </source>
</evidence>
<keyword evidence="1" id="KW-0479">Metal-binding</keyword>
<accession>A0ABQ9FFX0</accession>
<evidence type="ECO:0000256" key="1">
    <source>
        <dbReference type="ARBA" id="ARBA00022723"/>
    </source>
</evidence>
<dbReference type="InterPro" id="IPR050626">
    <property type="entry name" value="Peptidase_M16"/>
</dbReference>
<dbReference type="Gene3D" id="3.30.830.10">
    <property type="entry name" value="Metalloenzyme, LuxS/M16 peptidase-like"/>
    <property type="match status" value="3"/>
</dbReference>
<proteinExistence type="predicted"/>
<name>A0ABQ9FFX0_TEGGR</name>
<dbReference type="EMBL" id="JARBDR010000337">
    <property type="protein sequence ID" value="KAJ8314757.1"/>
    <property type="molecule type" value="Genomic_DNA"/>
</dbReference>
<dbReference type="Proteomes" id="UP001217089">
    <property type="component" value="Unassembled WGS sequence"/>
</dbReference>